<organism evidence="9 13">
    <name type="scientific">Roseburia inulinivorans</name>
    <dbReference type="NCBI Taxonomy" id="360807"/>
    <lineage>
        <taxon>Bacteria</taxon>
        <taxon>Bacillati</taxon>
        <taxon>Bacillota</taxon>
        <taxon>Clostridia</taxon>
        <taxon>Lachnospirales</taxon>
        <taxon>Lachnospiraceae</taxon>
        <taxon>Roseburia</taxon>
    </lineage>
</organism>
<evidence type="ECO:0000256" key="2">
    <source>
        <dbReference type="ARBA" id="ARBA00022448"/>
    </source>
</evidence>
<feature type="transmembrane region" description="Helical" evidence="7">
    <location>
        <begin position="76"/>
        <end position="95"/>
    </location>
</feature>
<dbReference type="EMBL" id="QRTF01000032">
    <property type="protein sequence ID" value="RGQ46636.1"/>
    <property type="molecule type" value="Genomic_DNA"/>
</dbReference>
<accession>A0A173SGB5</accession>
<evidence type="ECO:0000313" key="13">
    <source>
        <dbReference type="Proteomes" id="UP000095453"/>
    </source>
</evidence>
<feature type="transmembrane region" description="Helical" evidence="7">
    <location>
        <begin position="260"/>
        <end position="282"/>
    </location>
</feature>
<dbReference type="Proteomes" id="UP000283738">
    <property type="component" value="Unassembled WGS sequence"/>
</dbReference>
<evidence type="ECO:0000256" key="1">
    <source>
        <dbReference type="ARBA" id="ARBA00004651"/>
    </source>
</evidence>
<reference evidence="14 15" key="2">
    <citation type="submission" date="2018-08" db="EMBL/GenBank/DDBJ databases">
        <title>A genome reference for cultivated species of the human gut microbiota.</title>
        <authorList>
            <person name="Zou Y."/>
            <person name="Xue W."/>
            <person name="Luo G."/>
        </authorList>
    </citation>
    <scope>NUCLEOTIDE SEQUENCE [LARGE SCALE GENOMIC DNA]</scope>
    <source>
        <strain evidence="10 15">AF28-15</strain>
        <strain evidence="12 16">AM27-11</strain>
        <strain evidence="11 14">AM32-8LB</strain>
    </source>
</reference>
<dbReference type="EMBL" id="CYXX01000005">
    <property type="protein sequence ID" value="CUM89371.1"/>
    <property type="molecule type" value="Genomic_DNA"/>
</dbReference>
<evidence type="ECO:0000256" key="3">
    <source>
        <dbReference type="ARBA" id="ARBA00022475"/>
    </source>
</evidence>
<dbReference type="SUPFAM" id="SSF161098">
    <property type="entry name" value="MetI-like"/>
    <property type="match status" value="1"/>
</dbReference>
<evidence type="ECO:0000313" key="12">
    <source>
        <dbReference type="EMBL" id="RHE98615.1"/>
    </source>
</evidence>
<dbReference type="EMBL" id="QSIQ01000016">
    <property type="protein sequence ID" value="RHD02809.1"/>
    <property type="molecule type" value="Genomic_DNA"/>
</dbReference>
<feature type="transmembrane region" description="Helical" evidence="7">
    <location>
        <begin position="154"/>
        <end position="176"/>
    </location>
</feature>
<sequence>MKQKKFLKSATPYIFILPWIIGFLVFTIGPLILSLIMSFFDWPLTSTPQFRGFGNYIEMFTNDKQFWKSLVISLKYAAIFVPLNMIIALFLAMLITQPVKGVKVFRTIFYIPAVISGVAVSIIWGWILNGDYGVLNYLLSLIGIEGPKWLVDPAWALLAVIIASAFGVGTMMLVFYTDIKNIPIDVYEAASIDGAGPARKFFSITLPIITPTILFNLITSIISSFQQVTLVMLLTGGGPLKSTYFYGLYTYNNAFKHHKLGYASANAWVMFIIIMILTALVFKSSSTWVFYETEARNSGAKKTKKKKGGRK</sequence>
<evidence type="ECO:0000256" key="4">
    <source>
        <dbReference type="ARBA" id="ARBA00022692"/>
    </source>
</evidence>
<evidence type="ECO:0000256" key="5">
    <source>
        <dbReference type="ARBA" id="ARBA00022989"/>
    </source>
</evidence>
<dbReference type="InterPro" id="IPR051393">
    <property type="entry name" value="ABC_transporter_permease"/>
</dbReference>
<feature type="transmembrane region" description="Helical" evidence="7">
    <location>
        <begin position="107"/>
        <end position="127"/>
    </location>
</feature>
<dbReference type="AlphaFoldDB" id="A0A173SGB5"/>
<keyword evidence="3" id="KW-1003">Cell membrane</keyword>
<evidence type="ECO:0000313" key="11">
    <source>
        <dbReference type="EMBL" id="RHD02809.1"/>
    </source>
</evidence>
<dbReference type="PANTHER" id="PTHR30193">
    <property type="entry name" value="ABC TRANSPORTER PERMEASE PROTEIN"/>
    <property type="match status" value="1"/>
</dbReference>
<dbReference type="InterPro" id="IPR000515">
    <property type="entry name" value="MetI-like"/>
</dbReference>
<dbReference type="PROSITE" id="PS50928">
    <property type="entry name" value="ABC_TM1"/>
    <property type="match status" value="1"/>
</dbReference>
<keyword evidence="4 7" id="KW-0812">Transmembrane</keyword>
<keyword evidence="6 7" id="KW-0472">Membrane</keyword>
<feature type="transmembrane region" description="Helical" evidence="7">
    <location>
        <begin position="12"/>
        <end position="40"/>
    </location>
</feature>
<evidence type="ECO:0000313" key="9">
    <source>
        <dbReference type="EMBL" id="CUM89371.1"/>
    </source>
</evidence>
<gene>
    <name evidence="9" type="primary">ugpA_3</name>
    <name evidence="12" type="ORF">DW707_06285</name>
    <name evidence="11" type="ORF">DW813_10850</name>
    <name evidence="10" type="ORF">DWY96_12875</name>
    <name evidence="9" type="ORF">ERS852444_00965</name>
</gene>
<dbReference type="Proteomes" id="UP000095453">
    <property type="component" value="Unassembled WGS sequence"/>
</dbReference>
<keyword evidence="5 7" id="KW-1133">Transmembrane helix</keyword>
<feature type="domain" description="ABC transmembrane type-1" evidence="8">
    <location>
        <begin position="70"/>
        <end position="281"/>
    </location>
</feature>
<feature type="transmembrane region" description="Helical" evidence="7">
    <location>
        <begin position="201"/>
        <end position="222"/>
    </location>
</feature>
<dbReference type="GO" id="GO:0055085">
    <property type="term" value="P:transmembrane transport"/>
    <property type="evidence" value="ECO:0007669"/>
    <property type="project" value="InterPro"/>
</dbReference>
<feature type="transmembrane region" description="Helical" evidence="7">
    <location>
        <begin position="228"/>
        <end position="248"/>
    </location>
</feature>
<dbReference type="Gene3D" id="1.10.3720.10">
    <property type="entry name" value="MetI-like"/>
    <property type="match status" value="1"/>
</dbReference>
<comment type="similarity">
    <text evidence="7">Belongs to the binding-protein-dependent transport system permease family.</text>
</comment>
<proteinExistence type="inferred from homology"/>
<dbReference type="Pfam" id="PF00528">
    <property type="entry name" value="BPD_transp_1"/>
    <property type="match status" value="1"/>
</dbReference>
<reference evidence="9 13" key="1">
    <citation type="submission" date="2015-09" db="EMBL/GenBank/DDBJ databases">
        <authorList>
            <consortium name="Pathogen Informatics"/>
        </authorList>
    </citation>
    <scope>NUCLEOTIDE SEQUENCE [LARGE SCALE GENOMIC DNA]</scope>
    <source>
        <strain evidence="9 13">2789STDY5608887</strain>
    </source>
</reference>
<evidence type="ECO:0000313" key="10">
    <source>
        <dbReference type="EMBL" id="RGQ46636.1"/>
    </source>
</evidence>
<evidence type="ECO:0000259" key="8">
    <source>
        <dbReference type="PROSITE" id="PS50928"/>
    </source>
</evidence>
<dbReference type="Proteomes" id="UP000286271">
    <property type="component" value="Unassembled WGS sequence"/>
</dbReference>
<evidence type="ECO:0000256" key="6">
    <source>
        <dbReference type="ARBA" id="ARBA00023136"/>
    </source>
</evidence>
<keyword evidence="2 7" id="KW-0813">Transport</keyword>
<evidence type="ECO:0000313" key="15">
    <source>
        <dbReference type="Proteomes" id="UP000283738"/>
    </source>
</evidence>
<evidence type="ECO:0000313" key="14">
    <source>
        <dbReference type="Proteomes" id="UP000266391"/>
    </source>
</evidence>
<dbReference type="InterPro" id="IPR035906">
    <property type="entry name" value="MetI-like_sf"/>
</dbReference>
<dbReference type="CDD" id="cd06261">
    <property type="entry name" value="TM_PBP2"/>
    <property type="match status" value="1"/>
</dbReference>
<dbReference type="GO" id="GO:0005886">
    <property type="term" value="C:plasma membrane"/>
    <property type="evidence" value="ECO:0007669"/>
    <property type="project" value="UniProtKB-SubCell"/>
</dbReference>
<evidence type="ECO:0000256" key="7">
    <source>
        <dbReference type="RuleBase" id="RU363032"/>
    </source>
</evidence>
<dbReference type="PANTHER" id="PTHR30193:SF1">
    <property type="entry name" value="ABC TRANSPORTER PERMEASE PROTEIN YESP-RELATED"/>
    <property type="match status" value="1"/>
</dbReference>
<comment type="subcellular location">
    <subcellularLocation>
        <location evidence="1 7">Cell membrane</location>
        <topology evidence="1 7">Multi-pass membrane protein</topology>
    </subcellularLocation>
</comment>
<dbReference type="RefSeq" id="WP_055168234.1">
    <property type="nucleotide sequence ID" value="NZ_CAKZTK010000076.1"/>
</dbReference>
<name>A0A173SGB5_9FIRM</name>
<evidence type="ECO:0000313" key="16">
    <source>
        <dbReference type="Proteomes" id="UP000286271"/>
    </source>
</evidence>
<protein>
    <submittedName>
        <fullName evidence="10">Sugar ABC transporter permease</fullName>
    </submittedName>
    <submittedName>
        <fullName evidence="9">sn-glycerol-3-phosphate transport system permease protein ugpA</fullName>
    </submittedName>
</protein>
<dbReference type="Proteomes" id="UP000266391">
    <property type="component" value="Unassembled WGS sequence"/>
</dbReference>
<dbReference type="EMBL" id="QSKW01000007">
    <property type="protein sequence ID" value="RHE98615.1"/>
    <property type="molecule type" value="Genomic_DNA"/>
</dbReference>